<dbReference type="Gene3D" id="1.10.3720.10">
    <property type="entry name" value="MetI-like"/>
    <property type="match status" value="1"/>
</dbReference>
<evidence type="ECO:0000256" key="4">
    <source>
        <dbReference type="ARBA" id="ARBA00022692"/>
    </source>
</evidence>
<dbReference type="CDD" id="cd06261">
    <property type="entry name" value="TM_PBP2"/>
    <property type="match status" value="1"/>
</dbReference>
<dbReference type="GO" id="GO:0005886">
    <property type="term" value="C:plasma membrane"/>
    <property type="evidence" value="ECO:0007669"/>
    <property type="project" value="UniProtKB-SubCell"/>
</dbReference>
<feature type="transmembrane region" description="Helical" evidence="7">
    <location>
        <begin position="173"/>
        <end position="191"/>
    </location>
</feature>
<feature type="transmembrane region" description="Helical" evidence="7">
    <location>
        <begin position="270"/>
        <end position="291"/>
    </location>
</feature>
<comment type="caution">
    <text evidence="9">The sequence shown here is derived from an EMBL/GenBank/DDBJ whole genome shotgun (WGS) entry which is preliminary data.</text>
</comment>
<dbReference type="InterPro" id="IPR000515">
    <property type="entry name" value="MetI-like"/>
</dbReference>
<feature type="transmembrane region" description="Helical" evidence="7">
    <location>
        <begin position="230"/>
        <end position="258"/>
    </location>
</feature>
<dbReference type="PANTHER" id="PTHR43163:SF6">
    <property type="entry name" value="DIPEPTIDE TRANSPORT SYSTEM PERMEASE PROTEIN DPPB-RELATED"/>
    <property type="match status" value="1"/>
</dbReference>
<feature type="transmembrane region" description="Helical" evidence="7">
    <location>
        <begin position="134"/>
        <end position="161"/>
    </location>
</feature>
<keyword evidence="6 7" id="KW-0472">Membrane</keyword>
<evidence type="ECO:0000256" key="2">
    <source>
        <dbReference type="ARBA" id="ARBA00022448"/>
    </source>
</evidence>
<dbReference type="AlphaFoldDB" id="A0A317ZI09"/>
<reference evidence="9 10" key="1">
    <citation type="submission" date="2018-05" db="EMBL/GenBank/DDBJ databases">
        <title>Coraliomargarita sinensis sp. nov., isolated from a marine solar saltern.</title>
        <authorList>
            <person name="Zhou L.Y."/>
        </authorList>
    </citation>
    <scope>NUCLEOTIDE SEQUENCE [LARGE SCALE GENOMIC DNA]</scope>
    <source>
        <strain evidence="9 10">WN38</strain>
    </source>
</reference>
<gene>
    <name evidence="9" type="ORF">DDZ13_09430</name>
</gene>
<keyword evidence="2 7" id="KW-0813">Transport</keyword>
<keyword evidence="3" id="KW-1003">Cell membrane</keyword>
<dbReference type="PANTHER" id="PTHR43163">
    <property type="entry name" value="DIPEPTIDE TRANSPORT SYSTEM PERMEASE PROTEIN DPPB-RELATED"/>
    <property type="match status" value="1"/>
</dbReference>
<evidence type="ECO:0000256" key="5">
    <source>
        <dbReference type="ARBA" id="ARBA00022989"/>
    </source>
</evidence>
<evidence type="ECO:0000313" key="9">
    <source>
        <dbReference type="EMBL" id="PXA03853.1"/>
    </source>
</evidence>
<comment type="subcellular location">
    <subcellularLocation>
        <location evidence="1 7">Cell membrane</location>
        <topology evidence="1 7">Multi-pass membrane protein</topology>
    </subcellularLocation>
</comment>
<sequence>MLNLIARRLLQAIPTLWLIATLTFVLLHLAPGGPFDAEKPVSPEVKKQIEAHYGLDLPLHEQYLRFLGNILQGDFGPSYKHAGWGVDEIIGQSFPVSLELGAVSLLIALLIGIPLGVIAALHHGKKTETALMSVAMIGICLPTFVLGPLLLLVFSSGLGWFNPLGWSVPSDRILPSLTLGLFYGAYIARLTRSGMLDTMHHDYIRTARAKGLKERMVVLRHGLRNALYPVVAYLGPAVAGLISGSFIVETIFFIPGLGMFFVNSAFNRDYTLVMGTVLFYAVLIILFNLLVDLIQMWMNPRTRHD</sequence>
<dbReference type="OrthoDB" id="9773221at2"/>
<dbReference type="Pfam" id="PF00528">
    <property type="entry name" value="BPD_transp_1"/>
    <property type="match status" value="1"/>
</dbReference>
<evidence type="ECO:0000256" key="6">
    <source>
        <dbReference type="ARBA" id="ARBA00023136"/>
    </source>
</evidence>
<protein>
    <submittedName>
        <fullName evidence="9">ABC transporter</fullName>
    </submittedName>
</protein>
<evidence type="ECO:0000259" key="8">
    <source>
        <dbReference type="PROSITE" id="PS50928"/>
    </source>
</evidence>
<dbReference type="InParanoid" id="A0A317ZI09"/>
<evidence type="ECO:0000256" key="1">
    <source>
        <dbReference type="ARBA" id="ARBA00004651"/>
    </source>
</evidence>
<keyword evidence="4 7" id="KW-0812">Transmembrane</keyword>
<keyword evidence="5 7" id="KW-1133">Transmembrane helix</keyword>
<accession>A0A317ZI09</accession>
<dbReference type="PROSITE" id="PS50928">
    <property type="entry name" value="ABC_TM1"/>
    <property type="match status" value="1"/>
</dbReference>
<comment type="similarity">
    <text evidence="7">Belongs to the binding-protein-dependent transport system permease family.</text>
</comment>
<organism evidence="9 10">
    <name type="scientific">Coraliomargarita sinensis</name>
    <dbReference type="NCBI Taxonomy" id="2174842"/>
    <lineage>
        <taxon>Bacteria</taxon>
        <taxon>Pseudomonadati</taxon>
        <taxon>Verrucomicrobiota</taxon>
        <taxon>Opitutia</taxon>
        <taxon>Puniceicoccales</taxon>
        <taxon>Coraliomargaritaceae</taxon>
        <taxon>Coraliomargarita</taxon>
    </lineage>
</organism>
<feature type="transmembrane region" description="Helical" evidence="7">
    <location>
        <begin position="12"/>
        <end position="30"/>
    </location>
</feature>
<dbReference type="InterPro" id="IPR045621">
    <property type="entry name" value="BPD_transp_1_N"/>
</dbReference>
<evidence type="ECO:0000313" key="10">
    <source>
        <dbReference type="Proteomes" id="UP000247099"/>
    </source>
</evidence>
<dbReference type="RefSeq" id="WP_110131209.1">
    <property type="nucleotide sequence ID" value="NZ_QHJQ01000006.1"/>
</dbReference>
<evidence type="ECO:0000256" key="7">
    <source>
        <dbReference type="RuleBase" id="RU363032"/>
    </source>
</evidence>
<name>A0A317ZI09_9BACT</name>
<dbReference type="GO" id="GO:0055085">
    <property type="term" value="P:transmembrane transport"/>
    <property type="evidence" value="ECO:0007669"/>
    <property type="project" value="InterPro"/>
</dbReference>
<feature type="transmembrane region" description="Helical" evidence="7">
    <location>
        <begin position="102"/>
        <end position="122"/>
    </location>
</feature>
<dbReference type="EMBL" id="QHJQ01000006">
    <property type="protein sequence ID" value="PXA03853.1"/>
    <property type="molecule type" value="Genomic_DNA"/>
</dbReference>
<dbReference type="Proteomes" id="UP000247099">
    <property type="component" value="Unassembled WGS sequence"/>
</dbReference>
<dbReference type="InterPro" id="IPR035906">
    <property type="entry name" value="MetI-like_sf"/>
</dbReference>
<dbReference type="SUPFAM" id="SSF161098">
    <property type="entry name" value="MetI-like"/>
    <property type="match status" value="1"/>
</dbReference>
<evidence type="ECO:0000256" key="3">
    <source>
        <dbReference type="ARBA" id="ARBA00022475"/>
    </source>
</evidence>
<keyword evidence="10" id="KW-1185">Reference proteome</keyword>
<dbReference type="Pfam" id="PF19300">
    <property type="entry name" value="BPD_transp_1_N"/>
    <property type="match status" value="1"/>
</dbReference>
<feature type="domain" description="ABC transmembrane type-1" evidence="8">
    <location>
        <begin position="94"/>
        <end position="295"/>
    </location>
</feature>
<dbReference type="FunCoup" id="A0A317ZI09">
    <property type="interactions" value="91"/>
</dbReference>
<proteinExistence type="inferred from homology"/>